<accession>A0A1G7QS50</accession>
<dbReference type="AlphaFoldDB" id="A0A1G7QS50"/>
<evidence type="ECO:0000256" key="1">
    <source>
        <dbReference type="SAM" id="Phobius"/>
    </source>
</evidence>
<sequence>MKQDKQNPMDSSEHLSDELFCEMLVSHHHASEETAELSEMKDALDTYRSETLAWAERRSAAQPSLAAAARRRQFWVVAPQWAMAAVAIMSVTVGVLHFTGVPGDETAMDQQTIPAVAQASPQQQLADDNALLESIDSALNTGSALPVDALGLGRAQNAETRHHGSAE</sequence>
<protein>
    <submittedName>
        <fullName evidence="2">Uncharacterized protein</fullName>
    </submittedName>
</protein>
<organism evidence="2 3">
    <name type="scientific">Terriglobus roseus</name>
    <dbReference type="NCBI Taxonomy" id="392734"/>
    <lineage>
        <taxon>Bacteria</taxon>
        <taxon>Pseudomonadati</taxon>
        <taxon>Acidobacteriota</taxon>
        <taxon>Terriglobia</taxon>
        <taxon>Terriglobales</taxon>
        <taxon>Acidobacteriaceae</taxon>
        <taxon>Terriglobus</taxon>
    </lineage>
</organism>
<dbReference type="Proteomes" id="UP000182427">
    <property type="component" value="Chromosome I"/>
</dbReference>
<reference evidence="2 3" key="1">
    <citation type="submission" date="2016-10" db="EMBL/GenBank/DDBJ databases">
        <authorList>
            <person name="de Groot N.N."/>
        </authorList>
    </citation>
    <scope>NUCLEOTIDE SEQUENCE [LARGE SCALE GENOMIC DNA]</scope>
    <source>
        <strain evidence="2 3">GAS232</strain>
    </source>
</reference>
<name>A0A1G7QS50_9BACT</name>
<feature type="transmembrane region" description="Helical" evidence="1">
    <location>
        <begin position="74"/>
        <end position="98"/>
    </location>
</feature>
<dbReference type="OrthoDB" id="9879500at2"/>
<proteinExistence type="predicted"/>
<keyword evidence="1" id="KW-0472">Membrane</keyword>
<evidence type="ECO:0000313" key="2">
    <source>
        <dbReference type="EMBL" id="SDG01313.1"/>
    </source>
</evidence>
<keyword evidence="1" id="KW-1133">Transmembrane helix</keyword>
<gene>
    <name evidence="2" type="ORF">SAMN05444167_3978</name>
</gene>
<keyword evidence="3" id="KW-1185">Reference proteome</keyword>
<dbReference type="RefSeq" id="WP_083346685.1">
    <property type="nucleotide sequence ID" value="NZ_LT629690.1"/>
</dbReference>
<evidence type="ECO:0000313" key="3">
    <source>
        <dbReference type="Proteomes" id="UP000182427"/>
    </source>
</evidence>
<dbReference type="EMBL" id="LT629690">
    <property type="protein sequence ID" value="SDG01313.1"/>
    <property type="molecule type" value="Genomic_DNA"/>
</dbReference>
<keyword evidence="1" id="KW-0812">Transmembrane</keyword>